<feature type="compositionally biased region" description="Polar residues" evidence="2">
    <location>
        <begin position="1"/>
        <end position="10"/>
    </location>
</feature>
<dbReference type="Proteomes" id="UP001642484">
    <property type="component" value="Unassembled WGS sequence"/>
</dbReference>
<evidence type="ECO:0000256" key="2">
    <source>
        <dbReference type="SAM" id="MobiDB-lite"/>
    </source>
</evidence>
<feature type="coiled-coil region" evidence="1">
    <location>
        <begin position="708"/>
        <end position="784"/>
    </location>
</feature>
<proteinExistence type="predicted"/>
<feature type="compositionally biased region" description="Polar residues" evidence="2">
    <location>
        <begin position="54"/>
        <end position="67"/>
    </location>
</feature>
<dbReference type="PANTHER" id="PTHR23159:SF60">
    <property type="entry name" value="SPINDLE ASSEMBLY ABNORMAL PROTEIN 4"/>
    <property type="match status" value="1"/>
</dbReference>
<sequence>MESNGSTSKLRGQPVGLAKEVTRSLPASPPAKSLASDLRQFSTTLQESPDLDMSATSASCSNLTSVNRGEPSRRGPGASRELFAINQLRGQFESQRRRLSQLERRMEVQLEDRLQGKGDVRERWAETQGTVTGLLEDVQCLRQRLDVLDQRRIEPKDTDKRFNELAAQIQALEHQGRLSQAAWDESQRRQAARQRRWEQNLEELHTRIAAGEMANRGSRSNLALPEHFEARVRKLEQRQDYSESALTTLQMQVQEGLQAVNLTGDEDESMSERGLMALERKTSGQIQDLSSAVAGLRVRVDGQLQRMGSLAERLEAERSASPKGLALLRGELAQQVQEQQQYVTEMAVLRSKMQDFAECYDDSLADIKEVVRKARAELATLQALPSQVQAMQAELACVLGQVPQVPYGSEMLQLSQLQAEQGQLIPLEGLVPDANTQPSTTCYEVQSNSSEELFHYPPGLEVNGTLGDVQAFYGEGPADSDSDDSMAGHLAPPETAPELHLLAGHLLAADALAARVVELERYAGQSNAEGPMSTPETLSPLQVKLYRLSNEVGELQARLLSLRLQRELQAEAMLAEEMSDSALDLHGQAQDLRHLEEQVVELEQAFLPDQEPELLEDHGGEDTGLAELAERLEPLERAFRLVAERLKSLSPHEFLPSLVNGHGGGLEQLLAKVDNLELSPELEEKLRQIDAREEQDVAKAATNHVQDVQTLARQVSTYEEDLANVKLQTNGITKEVESLRADVEDLQALMRKATSVDGSSVSPLTKARGKLDLLCAQMAELQSRMRDAGPQQQKYYQERCSATRGEDEPEVGPGPRTAGFGGSPLRAQM</sequence>
<keyword evidence="1" id="KW-0175">Coiled coil</keyword>
<name>A0ABP0JEQ4_9DINO</name>
<comment type="caution">
    <text evidence="3">The sequence shown here is derived from an EMBL/GenBank/DDBJ whole genome shotgun (WGS) entry which is preliminary data.</text>
</comment>
<evidence type="ECO:0000256" key="1">
    <source>
        <dbReference type="SAM" id="Coils"/>
    </source>
</evidence>
<evidence type="ECO:0000313" key="3">
    <source>
        <dbReference type="EMBL" id="CAK9012880.1"/>
    </source>
</evidence>
<evidence type="ECO:0000313" key="4">
    <source>
        <dbReference type="Proteomes" id="UP001642484"/>
    </source>
</evidence>
<feature type="region of interest" description="Disordered" evidence="2">
    <location>
        <begin position="1"/>
        <end position="79"/>
    </location>
</feature>
<feature type="coiled-coil region" evidence="1">
    <location>
        <begin position="85"/>
        <end position="112"/>
    </location>
</feature>
<gene>
    <name evidence="3" type="ORF">CCMP2556_LOCUS11023</name>
</gene>
<dbReference type="PANTHER" id="PTHR23159">
    <property type="entry name" value="CENTROSOMAL PROTEIN 2"/>
    <property type="match status" value="1"/>
</dbReference>
<organism evidence="3 4">
    <name type="scientific">Durusdinium trenchii</name>
    <dbReference type="NCBI Taxonomy" id="1381693"/>
    <lineage>
        <taxon>Eukaryota</taxon>
        <taxon>Sar</taxon>
        <taxon>Alveolata</taxon>
        <taxon>Dinophyceae</taxon>
        <taxon>Suessiales</taxon>
        <taxon>Symbiodiniaceae</taxon>
        <taxon>Durusdinium</taxon>
    </lineage>
</organism>
<protein>
    <submittedName>
        <fullName evidence="3">Uncharacterized protein</fullName>
    </submittedName>
</protein>
<feature type="region of interest" description="Disordered" evidence="2">
    <location>
        <begin position="797"/>
        <end position="829"/>
    </location>
</feature>
<accession>A0ABP0JEQ4</accession>
<keyword evidence="4" id="KW-1185">Reference proteome</keyword>
<dbReference type="EMBL" id="CAXAMN010005224">
    <property type="protein sequence ID" value="CAK9012880.1"/>
    <property type="molecule type" value="Genomic_DNA"/>
</dbReference>
<reference evidence="3 4" key="1">
    <citation type="submission" date="2024-02" db="EMBL/GenBank/DDBJ databases">
        <authorList>
            <person name="Chen Y."/>
            <person name="Shah S."/>
            <person name="Dougan E. K."/>
            <person name="Thang M."/>
            <person name="Chan C."/>
        </authorList>
    </citation>
    <scope>NUCLEOTIDE SEQUENCE [LARGE SCALE GENOMIC DNA]</scope>
</reference>